<dbReference type="EMBL" id="LR900728">
    <property type="protein sequence ID" value="CAD7246699.1"/>
    <property type="molecule type" value="Genomic_DNA"/>
</dbReference>
<protein>
    <submittedName>
        <fullName evidence="1">Uncharacterized protein</fullName>
    </submittedName>
</protein>
<proteinExistence type="predicted"/>
<dbReference type="EMBL" id="CAJPEV010001211">
    <property type="protein sequence ID" value="CAG0891382.1"/>
    <property type="molecule type" value="Genomic_DNA"/>
</dbReference>
<keyword evidence="2" id="KW-1185">Reference proteome</keyword>
<dbReference type="Proteomes" id="UP000677054">
    <property type="component" value="Unassembled WGS sequence"/>
</dbReference>
<dbReference type="AlphaFoldDB" id="A0A7R9A3C6"/>
<organism evidence="1">
    <name type="scientific">Darwinula stevensoni</name>
    <dbReference type="NCBI Taxonomy" id="69355"/>
    <lineage>
        <taxon>Eukaryota</taxon>
        <taxon>Metazoa</taxon>
        <taxon>Ecdysozoa</taxon>
        <taxon>Arthropoda</taxon>
        <taxon>Crustacea</taxon>
        <taxon>Oligostraca</taxon>
        <taxon>Ostracoda</taxon>
        <taxon>Podocopa</taxon>
        <taxon>Podocopida</taxon>
        <taxon>Darwinulocopina</taxon>
        <taxon>Darwinuloidea</taxon>
        <taxon>Darwinulidae</taxon>
        <taxon>Darwinula</taxon>
    </lineage>
</organism>
<accession>A0A7R9A3C6</accession>
<reference evidence="1" key="1">
    <citation type="submission" date="2020-11" db="EMBL/GenBank/DDBJ databases">
        <authorList>
            <person name="Tran Van P."/>
        </authorList>
    </citation>
    <scope>NUCLEOTIDE SEQUENCE</scope>
</reference>
<gene>
    <name evidence="1" type="ORF">DSTB1V02_LOCUS6545</name>
</gene>
<sequence length="165" mass="18944">MLGMREPAFHHLTWTTSYPSAYLRLKEKHASPSYNVIRRRRTMGGPLIIRIARSEVQYVLKSLVNPEYRQERGKSIVMVRCVIVDTGLIGSFERNVDSGAYLNMPANEVVPIRSRNLAELQRWTTIYGSVLVVENVHKERLFSLETCYGVGELIEHSCDPYDCIL</sequence>
<evidence type="ECO:0000313" key="2">
    <source>
        <dbReference type="Proteomes" id="UP000677054"/>
    </source>
</evidence>
<name>A0A7R9A3C6_9CRUS</name>
<evidence type="ECO:0000313" key="1">
    <source>
        <dbReference type="EMBL" id="CAD7246699.1"/>
    </source>
</evidence>